<dbReference type="AlphaFoldDB" id="A0AA36M684"/>
<gene>
    <name evidence="2" type="ORF">CYNAS_LOCUS11223</name>
</gene>
<accession>A0AA36M684</accession>
<feature type="compositionally biased region" description="Basic residues" evidence="1">
    <location>
        <begin position="180"/>
        <end position="190"/>
    </location>
</feature>
<reference evidence="2" key="1">
    <citation type="submission" date="2023-07" db="EMBL/GenBank/DDBJ databases">
        <authorList>
            <consortium name="CYATHOMIX"/>
        </authorList>
    </citation>
    <scope>NUCLEOTIDE SEQUENCE</scope>
    <source>
        <strain evidence="2">N/A</strain>
    </source>
</reference>
<comment type="caution">
    <text evidence="2">The sequence shown here is derived from an EMBL/GenBank/DDBJ whole genome shotgun (WGS) entry which is preliminary data.</text>
</comment>
<keyword evidence="3" id="KW-1185">Reference proteome</keyword>
<feature type="compositionally biased region" description="Polar residues" evidence="1">
    <location>
        <begin position="240"/>
        <end position="259"/>
    </location>
</feature>
<evidence type="ECO:0000256" key="1">
    <source>
        <dbReference type="SAM" id="MobiDB-lite"/>
    </source>
</evidence>
<dbReference type="PANTHER" id="PTHR31063">
    <property type="entry name" value="PROTEIN CBG08668"/>
    <property type="match status" value="1"/>
</dbReference>
<dbReference type="EMBL" id="CATQJL010000223">
    <property type="protein sequence ID" value="CAJ0599240.1"/>
    <property type="molecule type" value="Genomic_DNA"/>
</dbReference>
<dbReference type="Proteomes" id="UP001176961">
    <property type="component" value="Unassembled WGS sequence"/>
</dbReference>
<evidence type="ECO:0000313" key="3">
    <source>
        <dbReference type="Proteomes" id="UP001176961"/>
    </source>
</evidence>
<sequence length="833" mass="96021">MSYMDNIENCNIFEKDHRSLDAYRKGKRSAKLPDNKEIYLTKTLCDPANALSKRYKKKVLAEKSDGFSPNVPYSMNKQKRWDTLTAKKLLSDQEKDLPETVVVHRTDVPLSDGCHAGTVSNVQIIENDAMTTMSSGGRRKPLKYFNDQIRELRQIDKKEIEPARIHFNITTEPSSEKSPSKKAKRTNRRKGVLENFDDDDLKISDPNFVVDEETIESCEKTRSFTLGDYVVPEGKGRQVSEPSQFSRPHCSNSQTTARTSADDVEKRPSIMPVDLLDISEATKAPHIFVIYATKIKSNVEPFSLEEKILKSVPPRLIVTWFGPNRVSVRSPPYFKPIFVLFFEFEESTRILRVRVNTSSPYAEMATKSRLRNLIQNRDWKYDSLLEDLYDFIMKTRKKEEEKPADDSRFVMYPEGFNRDVNTETLAPLAVTFEEQEQIALLSQLYMEDDCDISSFEVVDNLDDSAKCCSVCHISSKKDLFVSVDGLICRDCVKSSIFRQLRFNNSFPDIPISAPPGSSPIDLLYAAIPAPVMSFLVKKLYAYCNPSNSRFVKCHHCHAELATSPDCEFSSCTCSNCGCAFCYHCECEPHWPMSCGEYKRWTDRWDTQYLLEKNHIVGDGQMRLCLLCEEVFQVPYGSDSTRCPGWRCRWEYDDEGNYSHWHGYKRPINHRVLKHAKALGQKIKYCSECGQHESPHTIKLEGLVNRETAKLIAEAHRQRLEKNGKETFVKYVAKYFSSKKEQRKMNETRNLVLCLVENCTAWLYLMKPANSHELKAQISSLFSQLTDIQCQFVDSQRRIPEEKDVFSKRMAKLEELADDLISVFRQYKIEIDLL</sequence>
<proteinExistence type="predicted"/>
<dbReference type="PANTHER" id="PTHR31063:SF4">
    <property type="entry name" value="IBR DOMAIN-CONTAINING PROTEIN"/>
    <property type="match status" value="1"/>
</dbReference>
<feature type="region of interest" description="Disordered" evidence="1">
    <location>
        <begin position="233"/>
        <end position="263"/>
    </location>
</feature>
<protein>
    <submittedName>
        <fullName evidence="2">Uncharacterized protein</fullName>
    </submittedName>
</protein>
<feature type="region of interest" description="Disordered" evidence="1">
    <location>
        <begin position="169"/>
        <end position="191"/>
    </location>
</feature>
<dbReference type="CDD" id="cd20335">
    <property type="entry name" value="BRcat_RBR"/>
    <property type="match status" value="1"/>
</dbReference>
<evidence type="ECO:0000313" key="2">
    <source>
        <dbReference type="EMBL" id="CAJ0599240.1"/>
    </source>
</evidence>
<name>A0AA36M684_CYLNA</name>
<organism evidence="2 3">
    <name type="scientific">Cylicocyclus nassatus</name>
    <name type="common">Nematode worm</name>
    <dbReference type="NCBI Taxonomy" id="53992"/>
    <lineage>
        <taxon>Eukaryota</taxon>
        <taxon>Metazoa</taxon>
        <taxon>Ecdysozoa</taxon>
        <taxon>Nematoda</taxon>
        <taxon>Chromadorea</taxon>
        <taxon>Rhabditida</taxon>
        <taxon>Rhabditina</taxon>
        <taxon>Rhabditomorpha</taxon>
        <taxon>Strongyloidea</taxon>
        <taxon>Strongylidae</taxon>
        <taxon>Cylicocyclus</taxon>
    </lineage>
</organism>